<keyword evidence="2" id="KW-1185">Reference proteome</keyword>
<organism evidence="1 2">
    <name type="scientific">Thalassiosira oceanica</name>
    <name type="common">Marine diatom</name>
    <dbReference type="NCBI Taxonomy" id="159749"/>
    <lineage>
        <taxon>Eukaryota</taxon>
        <taxon>Sar</taxon>
        <taxon>Stramenopiles</taxon>
        <taxon>Ochrophyta</taxon>
        <taxon>Bacillariophyta</taxon>
        <taxon>Coscinodiscophyceae</taxon>
        <taxon>Thalassiosirophycidae</taxon>
        <taxon>Thalassiosirales</taxon>
        <taxon>Thalassiosiraceae</taxon>
        <taxon>Thalassiosira</taxon>
    </lineage>
</organism>
<gene>
    <name evidence="1" type="ORF">THAOC_23228</name>
</gene>
<name>K0RWJ1_THAOC</name>
<feature type="non-terminal residue" evidence="1">
    <location>
        <position position="133"/>
    </location>
</feature>
<dbReference type="Proteomes" id="UP000266841">
    <property type="component" value="Unassembled WGS sequence"/>
</dbReference>
<dbReference type="EMBL" id="AGNL01030447">
    <property type="protein sequence ID" value="EJK56809.1"/>
    <property type="molecule type" value="Genomic_DNA"/>
</dbReference>
<protein>
    <submittedName>
        <fullName evidence="1">Uncharacterized protein</fullName>
    </submittedName>
</protein>
<accession>K0RWJ1</accession>
<sequence>MKLFFEKYSGPYGSINIVKAQKTFKQKCSAIAEAEDPKGHRRNCPRYYFDYWREEPFSGMTYFDWLDYSDQGRSKYIHKKPTAKCSEKFMSVAKVHFFSDEEKKDVALRIEPAGEKLVARFESSGHLLRPTAN</sequence>
<reference evidence="1 2" key="1">
    <citation type="journal article" date="2012" name="Genome Biol.">
        <title>Genome and low-iron response of an oceanic diatom adapted to chronic iron limitation.</title>
        <authorList>
            <person name="Lommer M."/>
            <person name="Specht M."/>
            <person name="Roy A.S."/>
            <person name="Kraemer L."/>
            <person name="Andreson R."/>
            <person name="Gutowska M.A."/>
            <person name="Wolf J."/>
            <person name="Bergner S.V."/>
            <person name="Schilhabel M.B."/>
            <person name="Klostermeier U.C."/>
            <person name="Beiko R.G."/>
            <person name="Rosenstiel P."/>
            <person name="Hippler M."/>
            <person name="Laroche J."/>
        </authorList>
    </citation>
    <scope>NUCLEOTIDE SEQUENCE [LARGE SCALE GENOMIC DNA]</scope>
    <source>
        <strain evidence="1 2">CCMP1005</strain>
    </source>
</reference>
<evidence type="ECO:0000313" key="2">
    <source>
        <dbReference type="Proteomes" id="UP000266841"/>
    </source>
</evidence>
<comment type="caution">
    <text evidence="1">The sequence shown here is derived from an EMBL/GenBank/DDBJ whole genome shotgun (WGS) entry which is preliminary data.</text>
</comment>
<evidence type="ECO:0000313" key="1">
    <source>
        <dbReference type="EMBL" id="EJK56809.1"/>
    </source>
</evidence>
<dbReference type="AlphaFoldDB" id="K0RWJ1"/>
<proteinExistence type="predicted"/>